<accession>A0AA87XUV2</accession>
<feature type="transmembrane region" description="Helical" evidence="1">
    <location>
        <begin position="31"/>
        <end position="54"/>
    </location>
</feature>
<evidence type="ECO:0000313" key="3">
    <source>
        <dbReference type="Proteomes" id="UP000628442"/>
    </source>
</evidence>
<reference evidence="2" key="1">
    <citation type="journal article" date="2014" name="Int. J. Syst. Evol. Microbiol.">
        <title>Complete genome sequence of Corynebacterium casei LMG S-19264T (=DSM 44701T), isolated from a smear-ripened cheese.</title>
        <authorList>
            <consortium name="US DOE Joint Genome Institute (JGI-PGF)"/>
            <person name="Walter F."/>
            <person name="Albersmeier A."/>
            <person name="Kalinowski J."/>
            <person name="Ruckert C."/>
        </authorList>
    </citation>
    <scope>NUCLEOTIDE SEQUENCE</scope>
    <source>
        <strain evidence="2">KCTC 12343</strain>
    </source>
</reference>
<dbReference type="EMBL" id="BMWV01000002">
    <property type="protein sequence ID" value="GGY31289.1"/>
    <property type="molecule type" value="Genomic_DNA"/>
</dbReference>
<keyword evidence="1" id="KW-0472">Membrane</keyword>
<protein>
    <recommendedName>
        <fullName evidence="4">Sodium:proline symporter</fullName>
    </recommendedName>
</protein>
<feature type="transmembrane region" description="Helical" evidence="1">
    <location>
        <begin position="90"/>
        <end position="110"/>
    </location>
</feature>
<keyword evidence="1" id="KW-0812">Transmembrane</keyword>
<feature type="transmembrane region" description="Helical" evidence="1">
    <location>
        <begin position="66"/>
        <end position="84"/>
    </location>
</feature>
<reference evidence="2" key="2">
    <citation type="submission" date="2022-12" db="EMBL/GenBank/DDBJ databases">
        <authorList>
            <person name="Sun Q."/>
            <person name="Kim S."/>
        </authorList>
    </citation>
    <scope>NUCLEOTIDE SEQUENCE</scope>
    <source>
        <strain evidence="2">KCTC 12343</strain>
    </source>
</reference>
<feature type="transmembrane region" description="Helical" evidence="1">
    <location>
        <begin position="117"/>
        <end position="140"/>
    </location>
</feature>
<name>A0AA87XUV2_9BURK</name>
<dbReference type="Proteomes" id="UP000628442">
    <property type="component" value="Unassembled WGS sequence"/>
</dbReference>
<proteinExistence type="predicted"/>
<evidence type="ECO:0000256" key="1">
    <source>
        <dbReference type="SAM" id="Phobius"/>
    </source>
</evidence>
<evidence type="ECO:0000313" key="2">
    <source>
        <dbReference type="EMBL" id="GGY31289.1"/>
    </source>
</evidence>
<dbReference type="AlphaFoldDB" id="A0AA87XUV2"/>
<sequence length="177" mass="19427">MEMHGFGSFLNTYLHRMRAQSHRWTAREPDWAIGALAGFGAGGIVMLVELAFAAAIGTDPWRTPRLVAALALGSSVLQVGGYSLEVLVAALAVHYLLGTFFGLVLAALMAPFRLDSSVVMAVTTGIVFGLLLYLFNFYVITSVLPWFAEMRGWVTVLGHIEFGVMAGLIYRMLERRR</sequence>
<comment type="caution">
    <text evidence="2">The sequence shown here is derived from an EMBL/GenBank/DDBJ whole genome shotgun (WGS) entry which is preliminary data.</text>
</comment>
<gene>
    <name evidence="2" type="ORF">GCM10007387_11660</name>
</gene>
<evidence type="ECO:0008006" key="4">
    <source>
        <dbReference type="Google" id="ProtNLM"/>
    </source>
</evidence>
<dbReference type="RefSeq" id="WP_229420738.1">
    <property type="nucleotide sequence ID" value="NZ_BMWV01000002.1"/>
</dbReference>
<feature type="transmembrane region" description="Helical" evidence="1">
    <location>
        <begin position="152"/>
        <end position="173"/>
    </location>
</feature>
<keyword evidence="1" id="KW-1133">Transmembrane helix</keyword>
<organism evidence="2 3">
    <name type="scientific">Pseudoduganella albidiflava</name>
    <dbReference type="NCBI Taxonomy" id="321983"/>
    <lineage>
        <taxon>Bacteria</taxon>
        <taxon>Pseudomonadati</taxon>
        <taxon>Pseudomonadota</taxon>
        <taxon>Betaproteobacteria</taxon>
        <taxon>Burkholderiales</taxon>
        <taxon>Oxalobacteraceae</taxon>
        <taxon>Telluria group</taxon>
        <taxon>Pseudoduganella</taxon>
    </lineage>
</organism>